<organism evidence="3 4">
    <name type="scientific">Dispira parvispora</name>
    <dbReference type="NCBI Taxonomy" id="1520584"/>
    <lineage>
        <taxon>Eukaryota</taxon>
        <taxon>Fungi</taxon>
        <taxon>Fungi incertae sedis</taxon>
        <taxon>Zoopagomycota</taxon>
        <taxon>Kickxellomycotina</taxon>
        <taxon>Dimargaritomycetes</taxon>
        <taxon>Dimargaritales</taxon>
        <taxon>Dimargaritaceae</taxon>
        <taxon>Dispira</taxon>
    </lineage>
</organism>
<accession>A0A9W8AL14</accession>
<keyword evidence="2" id="KW-0732">Signal</keyword>
<feature type="compositionally biased region" description="Basic and acidic residues" evidence="1">
    <location>
        <begin position="161"/>
        <end position="186"/>
    </location>
</feature>
<dbReference type="Proteomes" id="UP001150925">
    <property type="component" value="Unassembled WGS sequence"/>
</dbReference>
<evidence type="ECO:0000256" key="1">
    <source>
        <dbReference type="SAM" id="MobiDB-lite"/>
    </source>
</evidence>
<proteinExistence type="predicted"/>
<feature type="compositionally biased region" description="Polar residues" evidence="1">
    <location>
        <begin position="78"/>
        <end position="87"/>
    </location>
</feature>
<evidence type="ECO:0000313" key="3">
    <source>
        <dbReference type="EMBL" id="KAJ1958459.1"/>
    </source>
</evidence>
<dbReference type="AlphaFoldDB" id="A0A9W8AL14"/>
<evidence type="ECO:0000256" key="2">
    <source>
        <dbReference type="SAM" id="SignalP"/>
    </source>
</evidence>
<evidence type="ECO:0000313" key="4">
    <source>
        <dbReference type="Proteomes" id="UP001150925"/>
    </source>
</evidence>
<feature type="compositionally biased region" description="Polar residues" evidence="1">
    <location>
        <begin position="150"/>
        <end position="160"/>
    </location>
</feature>
<sequence length="576" mass="65200">MAGFLKPVTTVTFLLWVFALIPRVFPLRGLAPPNSFQQDDLETLRRTMDRRFNIPFEISKVLPSYRPDQETRIPDQNAADTENAVQQKDTRLRRIGNKIWQELRALKFRNKPAEATGTDGKTPRAELAGEKPITGTENNTKSHGIDGELNPSSSDDQNTFVKRESNRNVEKTSEGKNVDAEVKSDHAPASPAAENDLASQPADTLKTIPQDRDASHVGESENKKFPRRISAKDFPPRIETDPSRLQTRPEEDISGSDLSNPPSSWSNSSTLVGTPSLSSRSTSSAKWSIFSKFLPLSPTFSRSSSQRSDSTRSFPNSPVSSSGTLVSTNADHSDTRPNTTSKEKDVKKNKPLKWSTRQLPLSPILNPEAWLFTIDLRPLNNDIDKLGKKYSLADFTNQDIVDNNFAGPHLRCIVLEKCSHITETEKPSSLDYYRHQRRVFKSIYRSWKFFKRVGPKKSEEFYNWIQSQLEGRDHLEAFTLQRGGFPWKLYLSQDYREPMDLSTAGFYVFDKTNSLDQMVMNSFRKQTYDYDDEKEIVRIPFNGINLAKQSTEPANHKMQTQPGELAHLPPLAVVSA</sequence>
<gene>
    <name evidence="3" type="ORF">IWQ62_004895</name>
</gene>
<feature type="compositionally biased region" description="Basic and acidic residues" evidence="1">
    <location>
        <begin position="331"/>
        <end position="348"/>
    </location>
</feature>
<reference evidence="3" key="1">
    <citation type="submission" date="2022-07" db="EMBL/GenBank/DDBJ databases">
        <title>Phylogenomic reconstructions and comparative analyses of Kickxellomycotina fungi.</title>
        <authorList>
            <person name="Reynolds N.K."/>
            <person name="Stajich J.E."/>
            <person name="Barry K."/>
            <person name="Grigoriev I.V."/>
            <person name="Crous P."/>
            <person name="Smith M.E."/>
        </authorList>
    </citation>
    <scope>NUCLEOTIDE SEQUENCE</scope>
    <source>
        <strain evidence="3">RSA 1196</strain>
    </source>
</reference>
<feature type="signal peptide" evidence="2">
    <location>
        <begin position="1"/>
        <end position="26"/>
    </location>
</feature>
<feature type="region of interest" description="Disordered" evidence="1">
    <location>
        <begin position="299"/>
        <end position="351"/>
    </location>
</feature>
<keyword evidence="4" id="KW-1185">Reference proteome</keyword>
<comment type="caution">
    <text evidence="3">The sequence shown here is derived from an EMBL/GenBank/DDBJ whole genome shotgun (WGS) entry which is preliminary data.</text>
</comment>
<feature type="compositionally biased region" description="Low complexity" evidence="1">
    <location>
        <begin position="255"/>
        <end position="269"/>
    </location>
</feature>
<feature type="compositionally biased region" description="Polar residues" evidence="1">
    <location>
        <begin position="316"/>
        <end position="330"/>
    </location>
</feature>
<protein>
    <submittedName>
        <fullName evidence="3">Uncharacterized protein</fullName>
    </submittedName>
</protein>
<feature type="region of interest" description="Disordered" evidence="1">
    <location>
        <begin position="67"/>
        <end position="90"/>
    </location>
</feature>
<dbReference type="EMBL" id="JANBPY010001787">
    <property type="protein sequence ID" value="KAJ1958459.1"/>
    <property type="molecule type" value="Genomic_DNA"/>
</dbReference>
<feature type="compositionally biased region" description="Low complexity" evidence="1">
    <location>
        <begin position="299"/>
        <end position="315"/>
    </location>
</feature>
<feature type="compositionally biased region" description="Basic and acidic residues" evidence="1">
    <location>
        <begin position="209"/>
        <end position="251"/>
    </location>
</feature>
<feature type="chain" id="PRO_5040955860" evidence="2">
    <location>
        <begin position="27"/>
        <end position="576"/>
    </location>
</feature>
<feature type="region of interest" description="Disordered" evidence="1">
    <location>
        <begin position="111"/>
        <end position="281"/>
    </location>
</feature>
<dbReference type="OrthoDB" id="5746207at2759"/>
<name>A0A9W8AL14_9FUNG</name>